<proteinExistence type="predicted"/>
<evidence type="ECO:0008006" key="2">
    <source>
        <dbReference type="Google" id="ProtNLM"/>
    </source>
</evidence>
<dbReference type="Gene3D" id="3.80.10.10">
    <property type="entry name" value="Ribonuclease Inhibitor"/>
    <property type="match status" value="1"/>
</dbReference>
<dbReference type="AlphaFoldDB" id="A0A7S4KU35"/>
<dbReference type="PANTHER" id="PTHR48007:SF39">
    <property type="entry name" value="PROTEIN KINASE DOMAIN-CONTAINING PROTEIN"/>
    <property type="match status" value="1"/>
</dbReference>
<dbReference type="InterPro" id="IPR032675">
    <property type="entry name" value="LRR_dom_sf"/>
</dbReference>
<dbReference type="PANTHER" id="PTHR48007">
    <property type="entry name" value="LEUCINE-RICH REPEAT RECEPTOR-LIKE PROTEIN KINASE PXC1"/>
    <property type="match status" value="1"/>
</dbReference>
<organism evidence="1">
    <name type="scientific">Paramoeba aestuarina</name>
    <dbReference type="NCBI Taxonomy" id="180227"/>
    <lineage>
        <taxon>Eukaryota</taxon>
        <taxon>Amoebozoa</taxon>
        <taxon>Discosea</taxon>
        <taxon>Flabellinia</taxon>
        <taxon>Dactylopodida</taxon>
        <taxon>Paramoebidae</taxon>
        <taxon>Paramoeba</taxon>
    </lineage>
</organism>
<sequence length="242" mass="27306">MSHLVPLCLLWEDEHLGRLDYASFSQQTLMEMVIEGIENKQVQIIGTKRKMRDVEKWKRVKVNAEKEIIKANWGYYALEGSVDLRWLPSTIQTFILQGNRLTGSIDLTKLPEELLQLDLSSNSFSGEIDLENLPPKLVALMLLENSLSGSLHLEKLPASILDLSLAINEFSGSVNLEHLPPKMTTLDVSRNEIEGSVDFSKIPKSMNFLNVSYTKLSGSVTITFGEFHVIPDKSRVKCHCTF</sequence>
<dbReference type="EMBL" id="HBKR01016954">
    <property type="protein sequence ID" value="CAE2305227.1"/>
    <property type="molecule type" value="Transcribed_RNA"/>
</dbReference>
<gene>
    <name evidence="1" type="ORF">NAES01612_LOCUS11239</name>
</gene>
<dbReference type="InterPro" id="IPR046959">
    <property type="entry name" value="PRK1-6/SRF4-like"/>
</dbReference>
<protein>
    <recommendedName>
        <fullName evidence="2">Leucine-rich repeat protein</fullName>
    </recommendedName>
</protein>
<evidence type="ECO:0000313" key="1">
    <source>
        <dbReference type="EMBL" id="CAE2305227.1"/>
    </source>
</evidence>
<accession>A0A7S4KU35</accession>
<reference evidence="1" key="1">
    <citation type="submission" date="2021-01" db="EMBL/GenBank/DDBJ databases">
        <authorList>
            <person name="Corre E."/>
            <person name="Pelletier E."/>
            <person name="Niang G."/>
            <person name="Scheremetjew M."/>
            <person name="Finn R."/>
            <person name="Kale V."/>
            <person name="Holt S."/>
            <person name="Cochrane G."/>
            <person name="Meng A."/>
            <person name="Brown T."/>
            <person name="Cohen L."/>
        </authorList>
    </citation>
    <scope>NUCLEOTIDE SEQUENCE</scope>
    <source>
        <strain evidence="1">SoJaBio B1-5/56/2</strain>
    </source>
</reference>
<dbReference type="SUPFAM" id="SSF52058">
    <property type="entry name" value="L domain-like"/>
    <property type="match status" value="1"/>
</dbReference>
<name>A0A7S4KU35_9EUKA</name>